<dbReference type="OrthoDB" id="4927330at2759"/>
<sequence>MSHKEDSVFLNTPYDWINWQSNFEAKAIDRELWEWIDGKKDLMKRPERFEYTIYQSDLRLFEQQQEGIRDLRSWVAKTICKTYHRTCCKANQSIKQWYELLNIHAKGSEKEVRRTLHQKYEKAITPTVKPPRNWTNWSDIWIKAINEGLEGGLPEALNEEIWLRDFLRVVRPHFPHWVDTITITNPQDQPNFTIHTLKDLFLAYIYNNSGPSIIKRGAFGPTFNARGNHQRGRGGKRPRSKTTDDKGEKYCRLCEQPGHRLDFCWGIFPDRAAEWWKPSDTIKENLKDECIAEECSLASFFIARADTKAVFAVDDYPLCHSALLDSGSTIDIFNEISRFTRFRRATPGDFLWAGESKVPIQGYGDVDVEVEGPRGPRLLRLTDAAYCENFACNLISYKHLKMQGIWWDESPGQRSCLRTADRRILAFVREEHGSITKRHPQTATAELWHLRLGHPGPRTLEHLVNCSRGVRIKGITTTGCDDCGTAKLKRQIRREPRETPPPGERLAVDFHDLEPDQQDYNSMMLITDRATGFAWDYYLQDRRAETINASLGHAIDYLRHQYGFSVKVIECDNELTSQKPAVTNFLLQKLLKVEPSAPYTQAQNGGAERSGGVIKDKARAMRGELPTQLWREIYRAAVYLNNRTPKSGQKWKSPYENVTGKKPPLEHLRAYGCKAFAMTTTAQKKAERLKKLNPRAWIGYLVGYTSSNVYRVWVPTENKVISTRDVMFDERQLFDGTFQTLAQDVKDADLGELAEALRQITLPEEEEIPSLTSTQAPDEPLFELNDDANDEQVQELERKPASGKSDGQYTTACFELLPTPPQTPPVALLAASIQQASHVWNKPLSRDPGNGLVDSSTEPPSSTAFTQEPPSSTAFAQEPPSRGLGNSLEEVWTVALAREPPWTEASAREPLGTAITQESPSRDPENGLDDSSTAFTQEPPSSTVIRDLTQEPQNAAFGIPTRHRVPSQGLGTQTASQATPTRAAPMREPWASAFMAGTIASPMLKSSDLPPPPKAHHNLRDHTFRWLFEEAERDHLASHKQMNSWAEMSFGNVPQGAQVLDCMWVYIYKFDKHGRLLKCKARLVVRGDQQLRNGQDTYAATLAGRSFRTLMTIAARFDLELIQYDAVNAFVNAKLDDQVFMKMPPGHKKRGIVLQLQKALYGLRKSPLLWHRELTSTLTKLGFRRVPHEPCCLTLNGIFVFFYVDDIVFAFQKENTSRAQALAAQLETRYKLTGGNELQWFLGIEIIRDRKKGLIWLSQASYIEKIAHLATSRRVFKTPMGPEELLKYNKIATYAEINSYLVKVGSVLYSAVITRPDIAFIASKLAQFNVNPGPLHHRAADRAIMYLLETKNLALCLGGGNDFEVASDASFADNTADRKSSQAYAMKLFGGLIGWRANKQDTVTTSTTEAELLALSQAAKESIYVSRLIEELQVSLDASSIQIQCDNVQTIRLVTAEIAALQTRLRHVDIHNHWLRQEVSNGTIDVLYTPSAELMADGLTKALQGDRFDAFVVQIGLEDITEQFKARVLPEADEAELQEQLHARWDEDDAEQEAKSTQIRAEEPSI</sequence>
<name>A0A9P8N8V7_9HYPO</name>
<comment type="subcellular location">
    <subcellularLocation>
        <location evidence="1">Mitochondrion</location>
    </subcellularLocation>
</comment>
<comment type="caution">
    <text evidence="7">The sequence shown here is derived from an EMBL/GenBank/DDBJ whole genome shotgun (WGS) entry which is preliminary data.</text>
</comment>
<feature type="compositionally biased region" description="Basic residues" evidence="5">
    <location>
        <begin position="228"/>
        <end position="240"/>
    </location>
</feature>
<keyword evidence="7" id="KW-0808">Transferase</keyword>
<dbReference type="PANTHER" id="PTHR11439:SF438">
    <property type="entry name" value="REVERSE TRANSCRIPTASE TY1_COPIA-TYPE DOMAIN-CONTAINING PROTEIN"/>
    <property type="match status" value="1"/>
</dbReference>
<dbReference type="PANTHER" id="PTHR11439">
    <property type="entry name" value="GAG-POL-RELATED RETROTRANSPOSON"/>
    <property type="match status" value="1"/>
</dbReference>
<feature type="region of interest" description="Disordered" evidence="5">
    <location>
        <begin position="1540"/>
        <end position="1566"/>
    </location>
</feature>
<dbReference type="InterPro" id="IPR054722">
    <property type="entry name" value="PolX-like_BBD"/>
</dbReference>
<dbReference type="InterPro" id="IPR013103">
    <property type="entry name" value="RVT_2"/>
</dbReference>
<feature type="compositionally biased region" description="Polar residues" evidence="5">
    <location>
        <begin position="969"/>
        <end position="980"/>
    </location>
</feature>
<keyword evidence="7" id="KW-0695">RNA-directed DNA polymerase</keyword>
<evidence type="ECO:0000313" key="8">
    <source>
        <dbReference type="Proteomes" id="UP000824596"/>
    </source>
</evidence>
<feature type="region of interest" description="Disordered" evidence="5">
    <location>
        <begin position="841"/>
        <end position="885"/>
    </location>
</feature>
<dbReference type="GO" id="GO:0005739">
    <property type="term" value="C:mitochondrion"/>
    <property type="evidence" value="ECO:0007669"/>
    <property type="project" value="UniProtKB-SubCell"/>
</dbReference>
<proteinExistence type="predicted"/>
<feature type="region of interest" description="Disordered" evidence="5">
    <location>
        <begin position="903"/>
        <end position="947"/>
    </location>
</feature>
<dbReference type="InterPro" id="IPR001584">
    <property type="entry name" value="Integrase_cat-core"/>
</dbReference>
<keyword evidence="8" id="KW-1185">Reference proteome</keyword>
<dbReference type="SUPFAM" id="SSF56672">
    <property type="entry name" value="DNA/RNA polymerases"/>
    <property type="match status" value="1"/>
</dbReference>
<dbReference type="SUPFAM" id="SSF53098">
    <property type="entry name" value="Ribonuclease H-like"/>
    <property type="match status" value="1"/>
</dbReference>
<dbReference type="Pfam" id="PF07727">
    <property type="entry name" value="RVT_2"/>
    <property type="match status" value="1"/>
</dbReference>
<keyword evidence="2" id="KW-0378">Hydrolase</keyword>
<feature type="region of interest" description="Disordered" evidence="5">
    <location>
        <begin position="961"/>
        <end position="984"/>
    </location>
</feature>
<evidence type="ECO:0000256" key="3">
    <source>
        <dbReference type="ARBA" id="ARBA00022884"/>
    </source>
</evidence>
<dbReference type="Proteomes" id="UP000824596">
    <property type="component" value="Unassembled WGS sequence"/>
</dbReference>
<keyword evidence="2" id="KW-0645">Protease</keyword>
<gene>
    <name evidence="7" type="ORF">HRG_01501</name>
</gene>
<keyword evidence="3" id="KW-0694">RNA-binding</keyword>
<feature type="region of interest" description="Disordered" evidence="5">
    <location>
        <begin position="224"/>
        <end position="245"/>
    </location>
</feature>
<dbReference type="InterPro" id="IPR043502">
    <property type="entry name" value="DNA/RNA_pol_sf"/>
</dbReference>
<keyword evidence="4" id="KW-0496">Mitochondrion</keyword>
<dbReference type="CDD" id="cd09272">
    <property type="entry name" value="RNase_HI_RT_Ty1"/>
    <property type="match status" value="1"/>
</dbReference>
<dbReference type="PROSITE" id="PS50994">
    <property type="entry name" value="INTEGRASE"/>
    <property type="match status" value="1"/>
</dbReference>
<dbReference type="InterPro" id="IPR012337">
    <property type="entry name" value="RNaseH-like_sf"/>
</dbReference>
<dbReference type="InterPro" id="IPR036397">
    <property type="entry name" value="RNaseH_sf"/>
</dbReference>
<evidence type="ECO:0000256" key="5">
    <source>
        <dbReference type="SAM" id="MobiDB-lite"/>
    </source>
</evidence>
<dbReference type="Pfam" id="PF25597">
    <property type="entry name" value="SH3_retrovirus"/>
    <property type="match status" value="1"/>
</dbReference>
<evidence type="ECO:0000256" key="2">
    <source>
        <dbReference type="ARBA" id="ARBA00022750"/>
    </source>
</evidence>
<feature type="compositionally biased region" description="Polar residues" evidence="5">
    <location>
        <begin position="929"/>
        <end position="944"/>
    </location>
</feature>
<dbReference type="EMBL" id="JAIZPD010000001">
    <property type="protein sequence ID" value="KAH0968859.1"/>
    <property type="molecule type" value="Genomic_DNA"/>
</dbReference>
<accession>A0A9P8N8V7</accession>
<dbReference type="GO" id="GO:0015074">
    <property type="term" value="P:DNA integration"/>
    <property type="evidence" value="ECO:0007669"/>
    <property type="project" value="InterPro"/>
</dbReference>
<organism evidence="7 8">
    <name type="scientific">Hirsutella rhossiliensis</name>
    <dbReference type="NCBI Taxonomy" id="111463"/>
    <lineage>
        <taxon>Eukaryota</taxon>
        <taxon>Fungi</taxon>
        <taxon>Dikarya</taxon>
        <taxon>Ascomycota</taxon>
        <taxon>Pezizomycotina</taxon>
        <taxon>Sordariomycetes</taxon>
        <taxon>Hypocreomycetidae</taxon>
        <taxon>Hypocreales</taxon>
        <taxon>Ophiocordycipitaceae</taxon>
        <taxon>Hirsutella</taxon>
    </lineage>
</organism>
<keyword evidence="7" id="KW-0548">Nucleotidyltransferase</keyword>
<evidence type="ECO:0000313" key="7">
    <source>
        <dbReference type="EMBL" id="KAH0968859.1"/>
    </source>
</evidence>
<evidence type="ECO:0000259" key="6">
    <source>
        <dbReference type="PROSITE" id="PS50994"/>
    </source>
</evidence>
<dbReference type="RefSeq" id="XP_044726372.1">
    <property type="nucleotide sequence ID" value="XM_044859972.1"/>
</dbReference>
<dbReference type="GO" id="GO:0005634">
    <property type="term" value="C:nucleus"/>
    <property type="evidence" value="ECO:0007669"/>
    <property type="project" value="UniProtKB-ARBA"/>
</dbReference>
<keyword evidence="2" id="KW-0064">Aspartyl protease</keyword>
<dbReference type="GO" id="GO:0003964">
    <property type="term" value="F:RNA-directed DNA polymerase activity"/>
    <property type="evidence" value="ECO:0007669"/>
    <property type="project" value="UniProtKB-KW"/>
</dbReference>
<feature type="region of interest" description="Disordered" evidence="5">
    <location>
        <begin position="761"/>
        <end position="783"/>
    </location>
</feature>
<evidence type="ECO:0000256" key="1">
    <source>
        <dbReference type="ARBA" id="ARBA00004173"/>
    </source>
</evidence>
<dbReference type="GO" id="GO:0004190">
    <property type="term" value="F:aspartic-type endopeptidase activity"/>
    <property type="evidence" value="ECO:0007669"/>
    <property type="project" value="UniProtKB-KW"/>
</dbReference>
<dbReference type="GO" id="GO:0003723">
    <property type="term" value="F:RNA binding"/>
    <property type="evidence" value="ECO:0007669"/>
    <property type="project" value="UniProtKB-KW"/>
</dbReference>
<feature type="domain" description="Integrase catalytic" evidence="6">
    <location>
        <begin position="497"/>
        <end position="662"/>
    </location>
</feature>
<reference evidence="7" key="1">
    <citation type="submission" date="2021-09" db="EMBL/GenBank/DDBJ databases">
        <title>A high-quality genome of the endoparasitic fungus Hirsutella rhossiliensis with a comparison of Hirsutella genomes reveals transposable elements contributing to genome size variation.</title>
        <authorList>
            <person name="Lin R."/>
            <person name="Jiao Y."/>
            <person name="Sun X."/>
            <person name="Ling J."/>
            <person name="Xie B."/>
            <person name="Cheng X."/>
        </authorList>
    </citation>
    <scope>NUCLEOTIDE SEQUENCE</scope>
    <source>
        <strain evidence="7">HR02</strain>
    </source>
</reference>
<feature type="compositionally biased region" description="Polar residues" evidence="5">
    <location>
        <begin position="853"/>
        <end position="875"/>
    </location>
</feature>
<dbReference type="Gene3D" id="3.30.420.10">
    <property type="entry name" value="Ribonuclease H-like superfamily/Ribonuclease H"/>
    <property type="match status" value="1"/>
</dbReference>
<protein>
    <submittedName>
        <fullName evidence="7">Reverse transcriptase (RNA-dependent DNA polymerase) domain-containing protein</fullName>
    </submittedName>
</protein>
<dbReference type="InterPro" id="IPR057670">
    <property type="entry name" value="SH3_retrovirus"/>
</dbReference>
<dbReference type="Pfam" id="PF22936">
    <property type="entry name" value="Pol_BBD"/>
    <property type="match status" value="1"/>
</dbReference>
<dbReference type="GeneID" id="68350630"/>
<evidence type="ECO:0000256" key="4">
    <source>
        <dbReference type="ARBA" id="ARBA00023128"/>
    </source>
</evidence>